<name>A0A368RCU8_SETIT</name>
<feature type="compositionally biased region" description="Basic and acidic residues" evidence="1">
    <location>
        <begin position="34"/>
        <end position="49"/>
    </location>
</feature>
<gene>
    <name evidence="2" type="ORF">SETIT_5G371800v2</name>
</gene>
<evidence type="ECO:0000313" key="2">
    <source>
        <dbReference type="EMBL" id="RCV28016.1"/>
    </source>
</evidence>
<dbReference type="EMBL" id="CM003532">
    <property type="protein sequence ID" value="RCV28016.1"/>
    <property type="molecule type" value="Genomic_DNA"/>
</dbReference>
<sequence>MSENSSYKNARCPAPGQGIHPALAFSTSSSAGHQELEEAHELERKRRGEASNGVRVPLQRLRQQQGEEAAAQAGAAQAADRQDPFWQPCCAGRQEQGAQLWEISKAGALEQCLQLQRQRQLSEDMHPVALDIAIVQSEEFLFSL</sequence>
<feature type="region of interest" description="Disordered" evidence="1">
    <location>
        <begin position="1"/>
        <end position="57"/>
    </location>
</feature>
<protein>
    <submittedName>
        <fullName evidence="2">Uncharacterized protein</fullName>
    </submittedName>
</protein>
<reference evidence="2" key="2">
    <citation type="submission" date="2015-07" db="EMBL/GenBank/DDBJ databases">
        <authorList>
            <person name="Noorani M."/>
        </authorList>
    </citation>
    <scope>NUCLEOTIDE SEQUENCE</scope>
    <source>
        <strain evidence="2">Yugu1</strain>
    </source>
</reference>
<organism evidence="2">
    <name type="scientific">Setaria italica</name>
    <name type="common">Foxtail millet</name>
    <name type="synonym">Panicum italicum</name>
    <dbReference type="NCBI Taxonomy" id="4555"/>
    <lineage>
        <taxon>Eukaryota</taxon>
        <taxon>Viridiplantae</taxon>
        <taxon>Streptophyta</taxon>
        <taxon>Embryophyta</taxon>
        <taxon>Tracheophyta</taxon>
        <taxon>Spermatophyta</taxon>
        <taxon>Magnoliopsida</taxon>
        <taxon>Liliopsida</taxon>
        <taxon>Poales</taxon>
        <taxon>Poaceae</taxon>
        <taxon>PACMAD clade</taxon>
        <taxon>Panicoideae</taxon>
        <taxon>Panicodae</taxon>
        <taxon>Paniceae</taxon>
        <taxon>Cenchrinae</taxon>
        <taxon>Setaria</taxon>
    </lineage>
</organism>
<dbReference type="AlphaFoldDB" id="A0A368RCU8"/>
<proteinExistence type="predicted"/>
<reference evidence="2" key="1">
    <citation type="journal article" date="2012" name="Nat. Biotechnol.">
        <title>Reference genome sequence of the model plant Setaria.</title>
        <authorList>
            <person name="Bennetzen J.L."/>
            <person name="Schmutz J."/>
            <person name="Wang H."/>
            <person name="Percifield R."/>
            <person name="Hawkins J."/>
            <person name="Pontaroli A.C."/>
            <person name="Estep M."/>
            <person name="Feng L."/>
            <person name="Vaughn J.N."/>
            <person name="Grimwood J."/>
            <person name="Jenkins J."/>
            <person name="Barry K."/>
            <person name="Lindquist E."/>
            <person name="Hellsten U."/>
            <person name="Deshpande S."/>
            <person name="Wang X."/>
            <person name="Wu X."/>
            <person name="Mitros T."/>
            <person name="Triplett J."/>
            <person name="Yang X."/>
            <person name="Ye C.Y."/>
            <person name="Mauro-Herrera M."/>
            <person name="Wang L."/>
            <person name="Li P."/>
            <person name="Sharma M."/>
            <person name="Sharma R."/>
            <person name="Ronald P.C."/>
            <person name="Panaud O."/>
            <person name="Kellogg E.A."/>
            <person name="Brutnell T.P."/>
            <person name="Doust A.N."/>
            <person name="Tuskan G.A."/>
            <person name="Rokhsar D."/>
            <person name="Devos K.M."/>
        </authorList>
    </citation>
    <scope>NUCLEOTIDE SEQUENCE [LARGE SCALE GENOMIC DNA]</scope>
    <source>
        <strain evidence="2">Yugu1</strain>
    </source>
</reference>
<accession>A0A368RCU8</accession>
<evidence type="ECO:0000256" key="1">
    <source>
        <dbReference type="SAM" id="MobiDB-lite"/>
    </source>
</evidence>